<evidence type="ECO:0000256" key="1">
    <source>
        <dbReference type="SAM" id="MobiDB-lite"/>
    </source>
</evidence>
<reference evidence="2 3" key="1">
    <citation type="submission" date="2020-08" db="EMBL/GenBank/DDBJ databases">
        <authorList>
            <person name="Hejnol A."/>
        </authorList>
    </citation>
    <scope>NUCLEOTIDE SEQUENCE [LARGE SCALE GENOMIC DNA]</scope>
</reference>
<feature type="region of interest" description="Disordered" evidence="1">
    <location>
        <begin position="324"/>
        <end position="557"/>
    </location>
</feature>
<name>A0A7I8W5E3_9ANNE</name>
<gene>
    <name evidence="2" type="ORF">DGYR_LOCUS10853</name>
</gene>
<evidence type="ECO:0000313" key="2">
    <source>
        <dbReference type="EMBL" id="CAD5123138.1"/>
    </source>
</evidence>
<comment type="caution">
    <text evidence="2">The sequence shown here is derived from an EMBL/GenBank/DDBJ whole genome shotgun (WGS) entry which is preliminary data.</text>
</comment>
<protein>
    <submittedName>
        <fullName evidence="2">DgyrCDS11508</fullName>
    </submittedName>
</protein>
<sequence length="557" mass="63587">MACSLTDTGIVEDIHSTNSTPRVRQVSKRKETGISSSKWTNIATSVDAKTVKLPRIIVRDVSGRILDTETSYQKAIAEARYRISVGDCVPPDPEQWRLPNGPLPARPDYTRKCPPLLRPQWRNFQDLKKRELQLSLPDNFKESLRSDEYEDPIIQRISVEDGESLPVLANIEWLRRYLRDPKGQGHYDPTFLPFVGLAPTEERSLLETERREPDLPMPKFCYGCRRTGLCYGCEKGFHPHVHSDRPVRTGGGFTYFKRDVPSSELTGRNPLYWKVAYGPPPMYVFYDEFSIVFSPPLPYVQDKRRVQENIDEFNSRMSLRTRRIEEESPLLTRSDMRAPSPEDSYEEYTDRDSGKGTTLDEINNKSLDKDSNSTFRLGPISQGIKVPGVHDDASESGISVTSHHQTSRLPVLSEDRTESESGIDTGRSGKHSGLYKAPKAFTPKRNNRKITSGRSPFSEERDFNFEYGDGIKIKKSDKETTKFLEIDRGDDSWNEPKKFETKSRESTSISTGESKRKKEGKHTPQVSDESEDRSKRIKRDSQPSPVKSDRQHSKDGK</sequence>
<feature type="compositionally biased region" description="Polar residues" evidence="1">
    <location>
        <begin position="396"/>
        <end position="408"/>
    </location>
</feature>
<feature type="compositionally biased region" description="Basic and acidic residues" evidence="1">
    <location>
        <begin position="362"/>
        <end position="371"/>
    </location>
</feature>
<dbReference type="OrthoDB" id="6154339at2759"/>
<keyword evidence="3" id="KW-1185">Reference proteome</keyword>
<dbReference type="AlphaFoldDB" id="A0A7I8W5E3"/>
<dbReference type="Proteomes" id="UP000549394">
    <property type="component" value="Unassembled WGS sequence"/>
</dbReference>
<proteinExistence type="predicted"/>
<organism evidence="2 3">
    <name type="scientific">Dimorphilus gyrociliatus</name>
    <dbReference type="NCBI Taxonomy" id="2664684"/>
    <lineage>
        <taxon>Eukaryota</taxon>
        <taxon>Metazoa</taxon>
        <taxon>Spiralia</taxon>
        <taxon>Lophotrochozoa</taxon>
        <taxon>Annelida</taxon>
        <taxon>Polychaeta</taxon>
        <taxon>Polychaeta incertae sedis</taxon>
        <taxon>Dinophilidae</taxon>
        <taxon>Dimorphilus</taxon>
    </lineage>
</organism>
<feature type="compositionally biased region" description="Basic and acidic residues" evidence="1">
    <location>
        <begin position="547"/>
        <end position="557"/>
    </location>
</feature>
<evidence type="ECO:0000313" key="3">
    <source>
        <dbReference type="Proteomes" id="UP000549394"/>
    </source>
</evidence>
<accession>A0A7I8W5E3</accession>
<dbReference type="EMBL" id="CAJFCJ010000019">
    <property type="protein sequence ID" value="CAD5123138.1"/>
    <property type="molecule type" value="Genomic_DNA"/>
</dbReference>
<feature type="compositionally biased region" description="Basic and acidic residues" evidence="1">
    <location>
        <begin position="457"/>
        <end position="505"/>
    </location>
</feature>